<dbReference type="PANTHER" id="PTHR10728:SF40">
    <property type="entry name" value="PATATIN FAMILY PROTEIN"/>
    <property type="match status" value="1"/>
</dbReference>
<dbReference type="OrthoDB" id="100544at2"/>
<dbReference type="GO" id="GO:0004623">
    <property type="term" value="F:phospholipase A2 activity"/>
    <property type="evidence" value="ECO:0007669"/>
    <property type="project" value="TreeGrafter"/>
</dbReference>
<dbReference type="PATRIC" id="fig|1439726.3.peg.2737"/>
<keyword evidence="1" id="KW-1133">Transmembrane helix</keyword>
<dbReference type="SUPFAM" id="SSF52151">
    <property type="entry name" value="FabD/lysophospholipase-like"/>
    <property type="match status" value="1"/>
</dbReference>
<keyword evidence="1" id="KW-0812">Transmembrane</keyword>
<evidence type="ECO:0000313" key="3">
    <source>
        <dbReference type="Proteomes" id="UP000094622"/>
    </source>
</evidence>
<dbReference type="GO" id="GO:0005829">
    <property type="term" value="C:cytosol"/>
    <property type="evidence" value="ECO:0007669"/>
    <property type="project" value="TreeGrafter"/>
</dbReference>
<dbReference type="EMBL" id="MCRJ01000063">
    <property type="protein sequence ID" value="ODN70060.1"/>
    <property type="molecule type" value="Genomic_DNA"/>
</dbReference>
<dbReference type="AlphaFoldDB" id="A0A1E3H177"/>
<feature type="transmembrane region" description="Helical" evidence="1">
    <location>
        <begin position="472"/>
        <end position="491"/>
    </location>
</feature>
<feature type="transmembrane region" description="Helical" evidence="1">
    <location>
        <begin position="362"/>
        <end position="380"/>
    </location>
</feature>
<name>A0A1E3H177_9HYPH</name>
<feature type="transmembrane region" description="Helical" evidence="1">
    <location>
        <begin position="222"/>
        <end position="243"/>
    </location>
</feature>
<keyword evidence="3" id="KW-1185">Reference proteome</keyword>
<feature type="transmembrane region" description="Helical" evidence="1">
    <location>
        <begin position="304"/>
        <end position="322"/>
    </location>
</feature>
<organism evidence="2 3">
    <name type="scientific">Methylobrevis pamukkalensis</name>
    <dbReference type="NCBI Taxonomy" id="1439726"/>
    <lineage>
        <taxon>Bacteria</taxon>
        <taxon>Pseudomonadati</taxon>
        <taxon>Pseudomonadota</taxon>
        <taxon>Alphaproteobacteria</taxon>
        <taxon>Hyphomicrobiales</taxon>
        <taxon>Pleomorphomonadaceae</taxon>
        <taxon>Methylobrevis</taxon>
    </lineage>
</organism>
<evidence type="ECO:0000313" key="2">
    <source>
        <dbReference type="EMBL" id="ODN70060.1"/>
    </source>
</evidence>
<proteinExistence type="predicted"/>
<keyword evidence="1" id="KW-0472">Membrane</keyword>
<comment type="caution">
    <text evidence="2">The sequence shown here is derived from an EMBL/GenBank/DDBJ whole genome shotgun (WGS) entry which is preliminary data.</text>
</comment>
<evidence type="ECO:0000256" key="1">
    <source>
        <dbReference type="SAM" id="Phobius"/>
    </source>
</evidence>
<accession>A0A1E3H177</accession>
<feature type="transmembrane region" description="Helical" evidence="1">
    <location>
        <begin position="409"/>
        <end position="433"/>
    </location>
</feature>
<dbReference type="Gene3D" id="3.40.1090.10">
    <property type="entry name" value="Cytosolic phospholipase A2 catalytic domain"/>
    <property type="match status" value="2"/>
</dbReference>
<feature type="transmembrane region" description="Helical" evidence="1">
    <location>
        <begin position="263"/>
        <end position="284"/>
    </location>
</feature>
<gene>
    <name evidence="2" type="ORF">A6302_02600</name>
</gene>
<dbReference type="RefSeq" id="WP_069307175.1">
    <property type="nucleotide sequence ID" value="NZ_MCRJ01000063.1"/>
</dbReference>
<evidence type="ECO:0008006" key="4">
    <source>
        <dbReference type="Google" id="ProtNLM"/>
    </source>
</evidence>
<sequence>MSIIGVDSGSAERPILLSDETPVAAVDSAVMSTMRETGEDIRIAGVAPPGLQDAAAADLPRIFLDERQVIARRRTRMASKAQTERSAWPEMREPATEPAAMNDLVGIALSGGGIRSSTFCLGVLQALHQFGVIDRADYLSTVSGGGYIGTSLTATSVASGGDFVYSGSRPRRACGMKAPAGMTSAEIGDTRAIGHLRDHSKYLAPHGGTDLLRSLAVIARGLAANLVLILWFPFLVAALTVVFNPTRKALTTPDVFGREASWLPAHTFAFSLLCLGVAILLFYLWAVWRSKSRASKSSSDISGWIYIPAAGVLILLLVIAFFEFQPYAIELLFSALPQPPTFLERIIAALGLGKPDGSGNSLLTWFGLLLAPLSAVVTFYRKHLEQIIGTVGGGGLAPMFKRLPALAMLWVGALAVPLIIWIFYVHLCFWGIADTAAKEAFGHSPAWFLGLRDLLWPDAWTDQAAQLDYKSAFALLLIAVILLGLGLPLGSNANSLHALYRDRLADAFHFDPSRLKPGNGKPTVDITLAGLAVGNDLDLTPYPLVNTAVNLQSSREANRRGRNADFFLFSPLYVGSRATGYLTTSAFSTHGESLRLASVMAISGAAASSNMGRQTLWPLTPTLTILNIRLGYWLTNPRQVAKVTDALVVGTPANVRTNRRLPGQFYFGKEMLGRLTEKAAKVYLTDGGHIENLGIYELLRRKCRVIIAVDAEADPDMRFGSFITLQMYARIDLGIRIDLPVAALREATEAVRTGVAAPRRNWDPPPAHVAVGEIDYGGGVTGVLVYIKASLTGDENDYIRDYHRRFPAFPQEQTSDQFFSEEQFEVYRALGFHAADRFFGGEDAAGTASNGPSRETINGNSLAMTTLRATFG</sequence>
<protein>
    <recommendedName>
        <fullName evidence="4">Patatin-like phospholipase</fullName>
    </recommendedName>
</protein>
<dbReference type="GO" id="GO:0046475">
    <property type="term" value="P:glycerophospholipid catabolic process"/>
    <property type="evidence" value="ECO:0007669"/>
    <property type="project" value="TreeGrafter"/>
</dbReference>
<dbReference type="PANTHER" id="PTHR10728">
    <property type="entry name" value="CYTOSOLIC PHOSPHOLIPASE A2"/>
    <property type="match status" value="1"/>
</dbReference>
<reference evidence="2 3" key="1">
    <citation type="submission" date="2016-07" db="EMBL/GenBank/DDBJ databases">
        <title>Draft Genome Sequence of Methylobrevis pamukkalensis PK2.</title>
        <authorList>
            <person name="Vasilenko O.V."/>
            <person name="Doronina N.V."/>
            <person name="Shmareva M.N."/>
            <person name="Tarlachkov S.V."/>
            <person name="Mustakhimov I."/>
            <person name="Trotsenko Y.A."/>
        </authorList>
    </citation>
    <scope>NUCLEOTIDE SEQUENCE [LARGE SCALE GENOMIC DNA]</scope>
    <source>
        <strain evidence="2 3">PK2</strain>
    </source>
</reference>
<dbReference type="InterPro" id="IPR016035">
    <property type="entry name" value="Acyl_Trfase/lysoPLipase"/>
</dbReference>
<dbReference type="Proteomes" id="UP000094622">
    <property type="component" value="Unassembled WGS sequence"/>
</dbReference>